<sequence length="425" mass="46969">CSILRDWRPSFLFLSLLYLYSFKDFLITTRAILYTMKFSFGIAAALLGASSVVVAAPTEHQSASGLVVDLNDKALTALKNSEAKLTERSGAKKCTTANAKVRRDWKALSKKERKEYIDAVLCLREKPSKADPSFAPGARTRYDDFVAVHINQTSSIHATGNFFTWHRYFVYAYEKALRDECGFRGTQPYWNWFETGNVSTNPLFDGSETSMGGDGKYFKHNGTKSSNPAGDIVLPSGEGGGCIESGPFVGAVANLGPPAPGMSGMIPSKTPLGYNPRCLRRDLNQYPIDNWMTLPNLYNVTVGEASHSIKDMQTEFQGRFGDGFLGVHAAGHFVMGGDSSDFYSSPNEPVFWLHHAMVDRIYWIWQALHPKQARDISGTLTIENRPPSRDALKSDPLDVGVNAESITIDDALDTLSSSPFCYIYE</sequence>
<organism evidence="3 4">
    <name type="scientific">Gibberella zeae</name>
    <name type="common">Wheat head blight fungus</name>
    <name type="synonym">Fusarium graminearum</name>
    <dbReference type="NCBI Taxonomy" id="5518"/>
    <lineage>
        <taxon>Eukaryota</taxon>
        <taxon>Fungi</taxon>
        <taxon>Dikarya</taxon>
        <taxon>Ascomycota</taxon>
        <taxon>Pezizomycotina</taxon>
        <taxon>Sordariomycetes</taxon>
        <taxon>Hypocreomycetidae</taxon>
        <taxon>Hypocreales</taxon>
        <taxon>Nectriaceae</taxon>
        <taxon>Fusarium</taxon>
    </lineage>
</organism>
<dbReference type="PANTHER" id="PTHR11474">
    <property type="entry name" value="TYROSINASE FAMILY MEMBER"/>
    <property type="match status" value="1"/>
</dbReference>
<dbReference type="InterPro" id="IPR008922">
    <property type="entry name" value="Di-copper_centre_dom_sf"/>
</dbReference>
<reference evidence="3" key="1">
    <citation type="submission" date="2021-03" db="EMBL/GenBank/DDBJ databases">
        <authorList>
            <person name="Alouane T."/>
            <person name="Langin T."/>
            <person name="Bonhomme L."/>
        </authorList>
    </citation>
    <scope>NUCLEOTIDE SEQUENCE</scope>
    <source>
        <strain evidence="3">MDC_Fg202</strain>
    </source>
</reference>
<feature type="non-terminal residue" evidence="3">
    <location>
        <position position="1"/>
    </location>
</feature>
<dbReference type="GO" id="GO:0016491">
    <property type="term" value="F:oxidoreductase activity"/>
    <property type="evidence" value="ECO:0007669"/>
    <property type="project" value="UniProtKB-KW"/>
</dbReference>
<keyword evidence="1" id="KW-0479">Metal-binding</keyword>
<dbReference type="GO" id="GO:0046872">
    <property type="term" value="F:metal ion binding"/>
    <property type="evidence" value="ECO:0007669"/>
    <property type="project" value="UniProtKB-KW"/>
</dbReference>
<name>A0A8H3JTK9_GIBZA</name>
<comment type="caution">
    <text evidence="3">The sequence shown here is derived from an EMBL/GenBank/DDBJ whole genome shotgun (WGS) entry which is preliminary data.</text>
</comment>
<keyword evidence="2" id="KW-0560">Oxidoreductase</keyword>
<dbReference type="SUPFAM" id="SSF48056">
    <property type="entry name" value="Di-copper centre-containing domain"/>
    <property type="match status" value="1"/>
</dbReference>
<accession>A0A8H3JTK9</accession>
<dbReference type="Pfam" id="PF00264">
    <property type="entry name" value="Tyrosinase"/>
    <property type="match status" value="1"/>
</dbReference>
<dbReference type="Gene3D" id="1.10.1280.10">
    <property type="entry name" value="Di-copper center containing domain from catechol oxidase"/>
    <property type="match status" value="1"/>
</dbReference>
<evidence type="ECO:0000313" key="4">
    <source>
        <dbReference type="Proteomes" id="UP000746612"/>
    </source>
</evidence>
<dbReference type="InterPro" id="IPR050316">
    <property type="entry name" value="Tyrosinase/Hemocyanin"/>
</dbReference>
<dbReference type="PRINTS" id="PR00092">
    <property type="entry name" value="TYROSINASE"/>
</dbReference>
<dbReference type="PROSITE" id="PS00497">
    <property type="entry name" value="TYROSINASE_1"/>
    <property type="match status" value="1"/>
</dbReference>
<proteinExistence type="predicted"/>
<protein>
    <submittedName>
        <fullName evidence="3">Uncharacterized protein</fullName>
    </submittedName>
</protein>
<dbReference type="InterPro" id="IPR002227">
    <property type="entry name" value="Tyrosinase_Cu-bd"/>
</dbReference>
<evidence type="ECO:0000313" key="3">
    <source>
        <dbReference type="EMBL" id="CAG1968290.1"/>
    </source>
</evidence>
<evidence type="ECO:0000256" key="2">
    <source>
        <dbReference type="ARBA" id="ARBA00023002"/>
    </source>
</evidence>
<dbReference type="EMBL" id="CAJPIJ010000076">
    <property type="protein sequence ID" value="CAG1968290.1"/>
    <property type="molecule type" value="Genomic_DNA"/>
</dbReference>
<gene>
    <name evidence="3" type="ORF">MDCFG202_LOCUS51040</name>
</gene>
<dbReference type="AlphaFoldDB" id="A0A8H3JTK9"/>
<dbReference type="PANTHER" id="PTHR11474:SF125">
    <property type="entry name" value="N-ACETYL-6-HYDROXYTRYPTOPHAN OXIDASE IVOB-RELATED"/>
    <property type="match status" value="1"/>
</dbReference>
<dbReference type="Proteomes" id="UP000746612">
    <property type="component" value="Unassembled WGS sequence"/>
</dbReference>
<evidence type="ECO:0000256" key="1">
    <source>
        <dbReference type="ARBA" id="ARBA00022723"/>
    </source>
</evidence>